<evidence type="ECO:0000313" key="1">
    <source>
        <dbReference type="EMBL" id="KAF0469875.1"/>
    </source>
</evidence>
<reference evidence="1 2" key="1">
    <citation type="journal article" date="2019" name="Environ. Microbiol.">
        <title>At the nexus of three kingdoms: the genome of the mycorrhizal fungus Gigaspora margarita provides insights into plant, endobacterial and fungal interactions.</title>
        <authorList>
            <person name="Venice F."/>
            <person name="Ghignone S."/>
            <person name="Salvioli di Fossalunga A."/>
            <person name="Amselem J."/>
            <person name="Novero M."/>
            <person name="Xianan X."/>
            <person name="Sedzielewska Toro K."/>
            <person name="Morin E."/>
            <person name="Lipzen A."/>
            <person name="Grigoriev I.V."/>
            <person name="Henrissat B."/>
            <person name="Martin F.M."/>
            <person name="Bonfante P."/>
        </authorList>
    </citation>
    <scope>NUCLEOTIDE SEQUENCE [LARGE SCALE GENOMIC DNA]</scope>
    <source>
        <strain evidence="1 2">BEG34</strain>
    </source>
</reference>
<dbReference type="Proteomes" id="UP000439903">
    <property type="component" value="Unassembled WGS sequence"/>
</dbReference>
<accession>A0A8H3XK50</accession>
<keyword evidence="2" id="KW-1185">Reference proteome</keyword>
<evidence type="ECO:0000313" key="2">
    <source>
        <dbReference type="Proteomes" id="UP000439903"/>
    </source>
</evidence>
<comment type="caution">
    <text evidence="1">The sequence shown here is derived from an EMBL/GenBank/DDBJ whole genome shotgun (WGS) entry which is preliminary data.</text>
</comment>
<organism evidence="1 2">
    <name type="scientific">Gigaspora margarita</name>
    <dbReference type="NCBI Taxonomy" id="4874"/>
    <lineage>
        <taxon>Eukaryota</taxon>
        <taxon>Fungi</taxon>
        <taxon>Fungi incertae sedis</taxon>
        <taxon>Mucoromycota</taxon>
        <taxon>Glomeromycotina</taxon>
        <taxon>Glomeromycetes</taxon>
        <taxon>Diversisporales</taxon>
        <taxon>Gigasporaceae</taxon>
        <taxon>Gigaspora</taxon>
    </lineage>
</organism>
<dbReference type="AlphaFoldDB" id="A0A8H3XK50"/>
<name>A0A8H3XK50_GIGMA</name>
<sequence length="83" mass="9761">MNIKRKNIPEVEIEDANKIFDCYQQSAKMKSVNAMNDLDRHYRDESGVKDDYILDGDCNVIDDVMNIYFNDNENHKGSKRKML</sequence>
<proteinExistence type="predicted"/>
<dbReference type="EMBL" id="WTPW01000911">
    <property type="protein sequence ID" value="KAF0469875.1"/>
    <property type="molecule type" value="Genomic_DNA"/>
</dbReference>
<gene>
    <name evidence="1" type="ORF">F8M41_025474</name>
</gene>
<protein>
    <submittedName>
        <fullName evidence="1">Uncharacterized protein</fullName>
    </submittedName>
</protein>